<dbReference type="Proteomes" id="UP000195326">
    <property type="component" value="Unassembled WGS sequence"/>
</dbReference>
<dbReference type="STRING" id="501571.GCA_900143195_01712"/>
<sequence>MAAGAPPDTKEETMEPIPLSGGQLILTNPDDHTLLARDPSLIGGALAHDLDTLQKMRMTCPEVPVGLAAACPPLPEDRDVPLCERYIRTCRAAFKPFVQERPAFYYLHGAENFRALRAAVLAMTDLSGAALMAELPVDADGRMEDGTDVLAAVAVLQRIGVSTIILTAEESQDLTDALRIIAPYARVSLGVRCPAVWLLRDMELPNVELFVPLPHERARRLADLVRTRPHGRTVIPREVDDVALVSDGRDAHFIDWTTGISDEIPCDHELDERLIELEDEAPAAFKLLIEEEEDVITLEENLYMITRPVCLCAQSPELLEKALRVYAGLALYDGTWEQEERILKYFTEKYGLICM</sequence>
<dbReference type="AlphaFoldDB" id="A0A1Y4LTF4"/>
<reference evidence="3" key="1">
    <citation type="submission" date="2017-04" db="EMBL/GenBank/DDBJ databases">
        <title>Function of individual gut microbiota members based on whole genome sequencing of pure cultures obtained from chicken caecum.</title>
        <authorList>
            <person name="Medvecky M."/>
            <person name="Cejkova D."/>
            <person name="Polansky O."/>
            <person name="Karasova D."/>
            <person name="Kubasova T."/>
            <person name="Cizek A."/>
            <person name="Rychlik I."/>
        </authorList>
    </citation>
    <scope>NUCLEOTIDE SEQUENCE [LARGE SCALE GENOMIC DNA]</scope>
    <source>
        <strain evidence="3">An179</strain>
    </source>
</reference>
<dbReference type="EMBL" id="NFKL01000004">
    <property type="protein sequence ID" value="OUP59917.1"/>
    <property type="molecule type" value="Genomic_DNA"/>
</dbReference>
<organism evidence="2 3">
    <name type="scientific">Butyricicoccus pullicaecorum</name>
    <dbReference type="NCBI Taxonomy" id="501571"/>
    <lineage>
        <taxon>Bacteria</taxon>
        <taxon>Bacillati</taxon>
        <taxon>Bacillota</taxon>
        <taxon>Clostridia</taxon>
        <taxon>Eubacteriales</taxon>
        <taxon>Butyricicoccaceae</taxon>
        <taxon>Butyricicoccus</taxon>
    </lineage>
</organism>
<gene>
    <name evidence="2" type="ORF">B5F15_03655</name>
</gene>
<dbReference type="RefSeq" id="WP_040333025.1">
    <property type="nucleotide sequence ID" value="NZ_CABKSA010000003.1"/>
</dbReference>
<name>A0A1Y4LTF4_9FIRM</name>
<accession>A0A1Y4LTF4</accession>
<evidence type="ECO:0000313" key="3">
    <source>
        <dbReference type="Proteomes" id="UP000195326"/>
    </source>
</evidence>
<proteinExistence type="predicted"/>
<evidence type="ECO:0000313" key="2">
    <source>
        <dbReference type="EMBL" id="OUP59917.1"/>
    </source>
</evidence>
<protein>
    <submittedName>
        <fullName evidence="2">Uncharacterized protein</fullName>
    </submittedName>
</protein>
<evidence type="ECO:0000256" key="1">
    <source>
        <dbReference type="SAM" id="MobiDB-lite"/>
    </source>
</evidence>
<comment type="caution">
    <text evidence="2">The sequence shown here is derived from an EMBL/GenBank/DDBJ whole genome shotgun (WGS) entry which is preliminary data.</text>
</comment>
<feature type="region of interest" description="Disordered" evidence="1">
    <location>
        <begin position="1"/>
        <end position="22"/>
    </location>
</feature>